<dbReference type="GO" id="GO:0008198">
    <property type="term" value="F:ferrous iron binding"/>
    <property type="evidence" value="ECO:0007669"/>
    <property type="project" value="TreeGrafter"/>
</dbReference>
<dbReference type="Pfam" id="PF05995">
    <property type="entry name" value="CDO_I"/>
    <property type="match status" value="1"/>
</dbReference>
<keyword evidence="5" id="KW-0408">Iron</keyword>
<reference evidence="6" key="1">
    <citation type="journal article" date="2015" name="BMC Genomics">
        <title>Genome mining reveals unlocked bioactive potential of marine Gram-negative bacteria.</title>
        <authorList>
            <person name="Machado H."/>
            <person name="Sonnenschein E.C."/>
            <person name="Melchiorsen J."/>
            <person name="Gram L."/>
        </authorList>
    </citation>
    <scope>NUCLEOTIDE SEQUENCE</scope>
    <source>
        <strain evidence="6">S2052</strain>
    </source>
</reference>
<dbReference type="InterPro" id="IPR014710">
    <property type="entry name" value="RmlC-like_jellyroll"/>
</dbReference>
<dbReference type="GO" id="GO:0016702">
    <property type="term" value="F:oxidoreductase activity, acting on single donors with incorporation of molecular oxygen, incorporation of two atoms of oxygen"/>
    <property type="evidence" value="ECO:0007669"/>
    <property type="project" value="InterPro"/>
</dbReference>
<dbReference type="CDD" id="cd10548">
    <property type="entry name" value="cupin_CDO"/>
    <property type="match status" value="1"/>
</dbReference>
<evidence type="ECO:0000256" key="1">
    <source>
        <dbReference type="ARBA" id="ARBA00006622"/>
    </source>
</evidence>
<organism evidence="6">
    <name type="scientific">Vibrio coralliilyticus</name>
    <dbReference type="NCBI Taxonomy" id="190893"/>
    <lineage>
        <taxon>Bacteria</taxon>
        <taxon>Pseudomonadati</taxon>
        <taxon>Pseudomonadota</taxon>
        <taxon>Gammaproteobacteria</taxon>
        <taxon>Vibrionales</taxon>
        <taxon>Vibrionaceae</taxon>
        <taxon>Vibrio</taxon>
    </lineage>
</organism>
<evidence type="ECO:0000256" key="3">
    <source>
        <dbReference type="ARBA" id="ARBA00022964"/>
    </source>
</evidence>
<dbReference type="InterPro" id="IPR011051">
    <property type="entry name" value="RmlC_Cupin_sf"/>
</dbReference>
<dbReference type="AlphaFoldDB" id="A0A837G5A5"/>
<proteinExistence type="inferred from homology"/>
<evidence type="ECO:0000256" key="5">
    <source>
        <dbReference type="ARBA" id="ARBA00023004"/>
    </source>
</evidence>
<keyword evidence="2" id="KW-0479">Metal-binding</keyword>
<evidence type="ECO:0000313" key="6">
    <source>
        <dbReference type="EMBL" id="KJY71526.1"/>
    </source>
</evidence>
<gene>
    <name evidence="6" type="ORF">TW71_16100</name>
</gene>
<dbReference type="InterPro" id="IPR010300">
    <property type="entry name" value="CDO_1"/>
</dbReference>
<dbReference type="PANTHER" id="PTHR12918:SF1">
    <property type="entry name" value="CYSTEINE DIOXYGENASE TYPE 1"/>
    <property type="match status" value="1"/>
</dbReference>
<evidence type="ECO:0000256" key="2">
    <source>
        <dbReference type="ARBA" id="ARBA00022723"/>
    </source>
</evidence>
<dbReference type="Gene3D" id="2.60.120.10">
    <property type="entry name" value="Jelly Rolls"/>
    <property type="match status" value="1"/>
</dbReference>
<protein>
    <submittedName>
        <fullName evidence="6">Uncharacterized protein</fullName>
    </submittedName>
</protein>
<dbReference type="SUPFAM" id="SSF51182">
    <property type="entry name" value="RmlC-like cupins"/>
    <property type="match status" value="1"/>
</dbReference>
<evidence type="ECO:0000256" key="4">
    <source>
        <dbReference type="ARBA" id="ARBA00023002"/>
    </source>
</evidence>
<sequence>MRHSAITQQQAPALAALLDSDYRLNFQELMEQIKLSNKPLSLATIRFILENVALNDSEIKALASFDEDSYCRKRLFKNDHCEVLILSWLNGQRSKIHDHLNTACGVRVLHGQATETLFETAANGHIYASQSSHYQQGSVTVSKDNDIHQISNLQADDEPLVTLHVYSPPLQQFHLYQLEGGEPELLDLQQDSWFYEI</sequence>
<dbReference type="EMBL" id="JXXR01000016">
    <property type="protein sequence ID" value="KJY71526.1"/>
    <property type="molecule type" value="Genomic_DNA"/>
</dbReference>
<accession>A0A837G5A5</accession>
<dbReference type="PANTHER" id="PTHR12918">
    <property type="entry name" value="CYSTEINE DIOXYGENASE"/>
    <property type="match status" value="1"/>
</dbReference>
<keyword evidence="3" id="KW-0223">Dioxygenase</keyword>
<name>A0A837G5A5_9VIBR</name>
<comment type="caution">
    <text evidence="6">The sequence shown here is derived from an EMBL/GenBank/DDBJ whole genome shotgun (WGS) entry which is preliminary data.</text>
</comment>
<comment type="similarity">
    <text evidence="1">Belongs to the cysteine dioxygenase family.</text>
</comment>
<keyword evidence="4" id="KW-0560">Oxidoreductase</keyword>